<reference evidence="3" key="1">
    <citation type="journal article" date="2020" name="Fungal Divers.">
        <title>Resolving the Mortierellaceae phylogeny through synthesis of multi-gene phylogenetics and phylogenomics.</title>
        <authorList>
            <person name="Vandepol N."/>
            <person name="Liber J."/>
            <person name="Desiro A."/>
            <person name="Na H."/>
            <person name="Kennedy M."/>
            <person name="Barry K."/>
            <person name="Grigoriev I.V."/>
            <person name="Miller A.N."/>
            <person name="O'Donnell K."/>
            <person name="Stajich J.E."/>
            <person name="Bonito G."/>
        </authorList>
    </citation>
    <scope>NUCLEOTIDE SEQUENCE</scope>
    <source>
        <strain evidence="3">KOD1015</strain>
    </source>
</reference>
<dbReference type="OrthoDB" id="809632at2759"/>
<evidence type="ECO:0000256" key="1">
    <source>
        <dbReference type="ARBA" id="ARBA00023002"/>
    </source>
</evidence>
<sequence length="112" mass="12388">MSASENIYQNKSVIFVKQPKGFPVAGEHLAVKNGTREVNLKEGELLLRNLFVSVDPYLRGRMDGLKDSYVPSYEPGLPFDSYGVSEVVESKNDKFPVGSVVIGSTGWENYTV</sequence>
<dbReference type="AlphaFoldDB" id="A0A9P6FL25"/>
<dbReference type="InterPro" id="IPR041694">
    <property type="entry name" value="ADH_N_2"/>
</dbReference>
<dbReference type="InterPro" id="IPR011032">
    <property type="entry name" value="GroES-like_sf"/>
</dbReference>
<dbReference type="Pfam" id="PF16884">
    <property type="entry name" value="ADH_N_2"/>
    <property type="match status" value="1"/>
</dbReference>
<feature type="non-terminal residue" evidence="3">
    <location>
        <position position="112"/>
    </location>
</feature>
<dbReference type="Gene3D" id="3.90.180.10">
    <property type="entry name" value="Medium-chain alcohol dehydrogenases, catalytic domain"/>
    <property type="match status" value="1"/>
</dbReference>
<dbReference type="PANTHER" id="PTHR43205:SF7">
    <property type="entry name" value="PROSTAGLANDIN REDUCTASE 1"/>
    <property type="match status" value="1"/>
</dbReference>
<evidence type="ECO:0000313" key="4">
    <source>
        <dbReference type="Proteomes" id="UP000780801"/>
    </source>
</evidence>
<keyword evidence="4" id="KW-1185">Reference proteome</keyword>
<comment type="caution">
    <text evidence="3">The sequence shown here is derived from an EMBL/GenBank/DDBJ whole genome shotgun (WGS) entry which is preliminary data.</text>
</comment>
<gene>
    <name evidence="3" type="ORF">BGW38_007382</name>
</gene>
<dbReference type="Proteomes" id="UP000780801">
    <property type="component" value="Unassembled WGS sequence"/>
</dbReference>
<dbReference type="SUPFAM" id="SSF50129">
    <property type="entry name" value="GroES-like"/>
    <property type="match status" value="1"/>
</dbReference>
<accession>A0A9P6FL25</accession>
<evidence type="ECO:0000313" key="3">
    <source>
        <dbReference type="EMBL" id="KAF9577417.1"/>
    </source>
</evidence>
<dbReference type="EMBL" id="JAABOA010004865">
    <property type="protein sequence ID" value="KAF9577417.1"/>
    <property type="molecule type" value="Genomic_DNA"/>
</dbReference>
<feature type="domain" description="Oxidoreductase N-terminal" evidence="2">
    <location>
        <begin position="11"/>
        <end position="112"/>
    </location>
</feature>
<dbReference type="GO" id="GO:0016628">
    <property type="term" value="F:oxidoreductase activity, acting on the CH-CH group of donors, NAD or NADP as acceptor"/>
    <property type="evidence" value="ECO:0007669"/>
    <property type="project" value="InterPro"/>
</dbReference>
<keyword evidence="1" id="KW-0560">Oxidoreductase</keyword>
<organism evidence="3 4">
    <name type="scientific">Lunasporangiospora selenospora</name>
    <dbReference type="NCBI Taxonomy" id="979761"/>
    <lineage>
        <taxon>Eukaryota</taxon>
        <taxon>Fungi</taxon>
        <taxon>Fungi incertae sedis</taxon>
        <taxon>Mucoromycota</taxon>
        <taxon>Mortierellomycotina</taxon>
        <taxon>Mortierellomycetes</taxon>
        <taxon>Mortierellales</taxon>
        <taxon>Mortierellaceae</taxon>
        <taxon>Lunasporangiospora</taxon>
    </lineage>
</organism>
<dbReference type="InterPro" id="IPR045010">
    <property type="entry name" value="MDR_fam"/>
</dbReference>
<dbReference type="PANTHER" id="PTHR43205">
    <property type="entry name" value="PROSTAGLANDIN REDUCTASE"/>
    <property type="match status" value="1"/>
</dbReference>
<evidence type="ECO:0000259" key="2">
    <source>
        <dbReference type="Pfam" id="PF16884"/>
    </source>
</evidence>
<proteinExistence type="predicted"/>
<protein>
    <recommendedName>
        <fullName evidence="2">Oxidoreductase N-terminal domain-containing protein</fullName>
    </recommendedName>
</protein>
<name>A0A9P6FL25_9FUNG</name>